<dbReference type="RefSeq" id="WP_191285704.1">
    <property type="nucleotide sequence ID" value="NZ_BNCH01000002.1"/>
</dbReference>
<evidence type="ECO:0000259" key="3">
    <source>
        <dbReference type="PROSITE" id="PS50975"/>
    </source>
</evidence>
<name>A0ABQ3IXZ5_9RHOB</name>
<dbReference type="PANTHER" id="PTHR42793">
    <property type="entry name" value="COA BINDING DOMAIN CONTAINING PROTEIN"/>
    <property type="match status" value="1"/>
</dbReference>
<reference evidence="5" key="1">
    <citation type="journal article" date="2019" name="Int. J. Syst. Evol. Microbiol.">
        <title>The Global Catalogue of Microorganisms (GCM) 10K type strain sequencing project: providing services to taxonomists for standard genome sequencing and annotation.</title>
        <authorList>
            <consortium name="The Broad Institute Genomics Platform"/>
            <consortium name="The Broad Institute Genome Sequencing Center for Infectious Disease"/>
            <person name="Wu L."/>
            <person name="Ma J."/>
        </authorList>
    </citation>
    <scope>NUCLEOTIDE SEQUENCE [LARGE SCALE GENOMIC DNA]</scope>
    <source>
        <strain evidence="5">KCTC 42443</strain>
    </source>
</reference>
<sequence length="676" mass="70066">MQPDLSRLLRPRSIAVIGGGAWCANVIEQCRKVGFKGDIWPVHPTHETVGNLPAYPTVDALPSAPDACFIGVNRHATIEVVRALSDRTAGGAVCFASGFAEASSECAAGASLAAELLGAAGEMPILGPNCYGFLNYLDGVALWPDQHGGIPCQSGVALITQSSNIAINLTMQTRGLPVAYVVTAGNQAQVGLAQIGAALLDDPRVTALGLHIEGIGDIRALEDLAARARKLGKPIIALKVGQSDHARAATISHTASLAGSDAGARALFSRLGIGQVTSLPAFLEALKLVHVAGPLASNRVASMSCSGGEASLVADAAHGKGICFPPLDTDRAARLRAALGPMVALANPLDYHTYIWGNAPAMAETFTAMMAPDLGFGFVVLDFPRGDRCSAAAWDVVIDTVKQAHAASGVPMGIVATLSENMPERIAQRLVAEGIVPQCGLDHAMDAIEVAAALGRPHTRPEPVFLAEPRCTGALSEAQAKVALSRHGVTIPRAHRAESPDKIARLASDIGFPVVLKGEGLAHKTEAGAVKLNLTDKDAVRAAATSMTCDSFLVEEMITGAIAELLVGVTRDPAHGFVLTVAAGGILTELLQDSQSLLVPATRAEVRDALMRLKIAPLLKGYRGTAPAALEAVLDTVMAVQAFVMASPAHEIEINPLIVTADRAVAADALIRTGDS</sequence>
<dbReference type="InterPro" id="IPR011761">
    <property type="entry name" value="ATP-grasp"/>
</dbReference>
<evidence type="ECO:0000256" key="2">
    <source>
        <dbReference type="PROSITE-ProRule" id="PRU00409"/>
    </source>
</evidence>
<dbReference type="SUPFAM" id="SSF52210">
    <property type="entry name" value="Succinyl-CoA synthetase domains"/>
    <property type="match status" value="2"/>
</dbReference>
<protein>
    <submittedName>
        <fullName evidence="4">Acyl-CoA synthetase</fullName>
    </submittedName>
</protein>
<feature type="domain" description="ATP-grasp" evidence="3">
    <location>
        <begin position="481"/>
        <end position="675"/>
    </location>
</feature>
<evidence type="ECO:0000313" key="4">
    <source>
        <dbReference type="EMBL" id="GHE94280.1"/>
    </source>
</evidence>
<keyword evidence="2" id="KW-0547">Nucleotide-binding</keyword>
<keyword evidence="2" id="KW-0067">ATP-binding</keyword>
<comment type="caution">
    <text evidence="4">The sequence shown here is derived from an EMBL/GenBank/DDBJ whole genome shotgun (WGS) entry which is preliminary data.</text>
</comment>
<evidence type="ECO:0000313" key="5">
    <source>
        <dbReference type="Proteomes" id="UP000609802"/>
    </source>
</evidence>
<dbReference type="Gene3D" id="3.40.50.720">
    <property type="entry name" value="NAD(P)-binding Rossmann-like Domain"/>
    <property type="match status" value="1"/>
</dbReference>
<keyword evidence="5" id="KW-1185">Reference proteome</keyword>
<dbReference type="InterPro" id="IPR003781">
    <property type="entry name" value="CoA-bd"/>
</dbReference>
<proteinExistence type="predicted"/>
<dbReference type="InterPro" id="IPR036291">
    <property type="entry name" value="NAD(P)-bd_dom_sf"/>
</dbReference>
<dbReference type="PROSITE" id="PS50975">
    <property type="entry name" value="ATP_GRASP"/>
    <property type="match status" value="1"/>
</dbReference>
<dbReference type="PANTHER" id="PTHR42793:SF4">
    <property type="entry name" value="BLL6376 PROTEIN"/>
    <property type="match status" value="1"/>
</dbReference>
<dbReference type="InterPro" id="IPR013815">
    <property type="entry name" value="ATP_grasp_subdomain_1"/>
</dbReference>
<organism evidence="4 5">
    <name type="scientific">Aliiroseovarius zhejiangensis</name>
    <dbReference type="NCBI Taxonomy" id="1632025"/>
    <lineage>
        <taxon>Bacteria</taxon>
        <taxon>Pseudomonadati</taxon>
        <taxon>Pseudomonadota</taxon>
        <taxon>Alphaproteobacteria</taxon>
        <taxon>Rhodobacterales</taxon>
        <taxon>Paracoccaceae</taxon>
        <taxon>Aliiroseovarius</taxon>
    </lineage>
</organism>
<dbReference type="EMBL" id="BNCH01000002">
    <property type="protein sequence ID" value="GHE94280.1"/>
    <property type="molecule type" value="Genomic_DNA"/>
</dbReference>
<evidence type="ECO:0000256" key="1">
    <source>
        <dbReference type="ARBA" id="ARBA00022532"/>
    </source>
</evidence>
<keyword evidence="1" id="KW-0816">Tricarboxylic acid cycle</keyword>
<accession>A0ABQ3IXZ5</accession>
<dbReference type="Gene3D" id="3.30.470.20">
    <property type="entry name" value="ATP-grasp fold, B domain"/>
    <property type="match status" value="1"/>
</dbReference>
<dbReference type="InterPro" id="IPR016102">
    <property type="entry name" value="Succinyl-CoA_synth-like"/>
</dbReference>
<dbReference type="Pfam" id="PF13607">
    <property type="entry name" value="Succ_CoA_lig"/>
    <property type="match status" value="1"/>
</dbReference>
<dbReference type="Gene3D" id="3.30.1490.20">
    <property type="entry name" value="ATP-grasp fold, A domain"/>
    <property type="match status" value="1"/>
</dbReference>
<dbReference type="Pfam" id="PF13380">
    <property type="entry name" value="CoA_binding_2"/>
    <property type="match status" value="1"/>
</dbReference>
<dbReference type="SMART" id="SM00881">
    <property type="entry name" value="CoA_binding"/>
    <property type="match status" value="1"/>
</dbReference>
<dbReference type="Proteomes" id="UP000609802">
    <property type="component" value="Unassembled WGS sequence"/>
</dbReference>
<gene>
    <name evidence="4" type="ORF">GCM10016455_13370</name>
</gene>
<dbReference type="Gene3D" id="3.40.50.261">
    <property type="entry name" value="Succinyl-CoA synthetase domains"/>
    <property type="match status" value="2"/>
</dbReference>
<dbReference type="Pfam" id="PF13549">
    <property type="entry name" value="ATP-grasp_5"/>
    <property type="match status" value="1"/>
</dbReference>
<dbReference type="SUPFAM" id="SSF51735">
    <property type="entry name" value="NAD(P)-binding Rossmann-fold domains"/>
    <property type="match status" value="1"/>
</dbReference>
<dbReference type="SUPFAM" id="SSF56059">
    <property type="entry name" value="Glutathione synthetase ATP-binding domain-like"/>
    <property type="match status" value="1"/>
</dbReference>
<dbReference type="InterPro" id="IPR032875">
    <property type="entry name" value="Succ_CoA_lig_flav_dom"/>
</dbReference>